<dbReference type="Proteomes" id="UP000053557">
    <property type="component" value="Unassembled WGS sequence"/>
</dbReference>
<reference evidence="2 3" key="1">
    <citation type="submission" date="2015-12" db="EMBL/GenBank/DDBJ databases">
        <title>Draft genome sequence of Acidibacillus ferrooxidans ITV001, isolated from a chalcopyrite acid mine drainage site in Brazil.</title>
        <authorList>
            <person name="Dall'Agnol H."/>
            <person name="Nancucheo I."/>
            <person name="Johnson B."/>
            <person name="Oliveira R."/>
            <person name="Leite L."/>
            <person name="Pylro V."/>
            <person name="Nunes G.L."/>
            <person name="Tzotzos G."/>
            <person name="Fernandes G.R."/>
            <person name="Dutra J."/>
            <person name="Orellana S.C."/>
            <person name="Oliveira G."/>
        </authorList>
    </citation>
    <scope>NUCLEOTIDE SEQUENCE [LARGE SCALE GENOMIC DNA]</scope>
    <source>
        <strain evidence="3">ITV01</strain>
    </source>
</reference>
<gene>
    <name evidence="2" type="ORF">ATW55_09550</name>
</gene>
<feature type="region of interest" description="Disordered" evidence="1">
    <location>
        <begin position="1"/>
        <end position="52"/>
    </location>
</feature>
<sequence length="71" mass="8123">MNTLRLGPVWPDKPNRIHARVEPHESQDERKSFKSSEGDEKVRHPIDKEKTKLHTITDLTGRSGYSDVGLT</sequence>
<organism evidence="2 3">
    <name type="scientific">Ferroacidibacillus organovorans</name>
    <dbReference type="NCBI Taxonomy" id="1765683"/>
    <lineage>
        <taxon>Bacteria</taxon>
        <taxon>Bacillati</taxon>
        <taxon>Bacillota</taxon>
        <taxon>Bacilli</taxon>
        <taxon>Bacillales</taxon>
        <taxon>Alicyclobacillaceae</taxon>
        <taxon>Ferroacidibacillus</taxon>
    </lineage>
</organism>
<evidence type="ECO:0000313" key="2">
    <source>
        <dbReference type="EMBL" id="KUO95520.1"/>
    </source>
</evidence>
<protein>
    <submittedName>
        <fullName evidence="2">Uncharacterized protein</fullName>
    </submittedName>
</protein>
<keyword evidence="3" id="KW-1185">Reference proteome</keyword>
<dbReference type="AlphaFoldDB" id="A0A101XQ48"/>
<comment type="caution">
    <text evidence="2">The sequence shown here is derived from an EMBL/GenBank/DDBJ whole genome shotgun (WGS) entry which is preliminary data.</text>
</comment>
<dbReference type="EMBL" id="LPVJ01000049">
    <property type="protein sequence ID" value="KUO95520.1"/>
    <property type="molecule type" value="Genomic_DNA"/>
</dbReference>
<accession>A0A101XQ48</accession>
<evidence type="ECO:0000313" key="3">
    <source>
        <dbReference type="Proteomes" id="UP000053557"/>
    </source>
</evidence>
<proteinExistence type="predicted"/>
<evidence type="ECO:0000256" key="1">
    <source>
        <dbReference type="SAM" id="MobiDB-lite"/>
    </source>
</evidence>
<name>A0A101XQ48_9BACL</name>
<feature type="compositionally biased region" description="Basic and acidic residues" evidence="1">
    <location>
        <begin position="13"/>
        <end position="52"/>
    </location>
</feature>